<evidence type="ECO:0000313" key="1">
    <source>
        <dbReference type="EMBL" id="EET04551.1"/>
    </source>
</evidence>
<name>A0A0E1VX11_BURPE</name>
<protein>
    <submittedName>
        <fullName evidence="1">Uncharacterized protein</fullName>
    </submittedName>
</protein>
<sequence>MNFVEKGNNGRSYIFTCRFSPLDLKENHFAAAFPVWSFISAPE</sequence>
<accession>A0A0E1VX11</accession>
<reference evidence="1" key="1">
    <citation type="submission" date="2009-05" db="EMBL/GenBank/DDBJ databases">
        <authorList>
            <person name="Harkins D.M."/>
            <person name="DeShazer D."/>
            <person name="Woods D.E."/>
            <person name="Brinkac L.M."/>
            <person name="Brown K.A."/>
            <person name="Hung G.C."/>
            <person name="Tuanyok A."/>
            <person name="Zhang B."/>
            <person name="Nierman W.C."/>
        </authorList>
    </citation>
    <scope>NUCLEOTIDE SEQUENCE [LARGE SCALE GENOMIC DNA]</scope>
    <source>
        <strain evidence="1">1710a</strain>
    </source>
</reference>
<gene>
    <name evidence="1" type="ORF">BURPS1710A_A0833</name>
</gene>
<organism evidence="1">
    <name type="scientific">Burkholderia pseudomallei 1710a</name>
    <dbReference type="NCBI Taxonomy" id="320371"/>
    <lineage>
        <taxon>Bacteria</taxon>
        <taxon>Pseudomonadati</taxon>
        <taxon>Pseudomonadota</taxon>
        <taxon>Betaproteobacteria</taxon>
        <taxon>Burkholderiales</taxon>
        <taxon>Burkholderiaceae</taxon>
        <taxon>Burkholderia</taxon>
        <taxon>pseudomallei group</taxon>
    </lineage>
</organism>
<dbReference type="EMBL" id="CM000833">
    <property type="protein sequence ID" value="EET04551.1"/>
    <property type="molecule type" value="Genomic_DNA"/>
</dbReference>
<dbReference type="AlphaFoldDB" id="A0A0E1VX11"/>
<dbReference type="Proteomes" id="UP000001812">
    <property type="component" value="Chromosome II"/>
</dbReference>
<proteinExistence type="predicted"/>
<dbReference type="HOGENOM" id="CLU_3230828_0_0_4"/>